<dbReference type="OrthoDB" id="2444920at2759"/>
<dbReference type="EMBL" id="JAAAIP010001238">
    <property type="protein sequence ID" value="KAG0308924.1"/>
    <property type="molecule type" value="Genomic_DNA"/>
</dbReference>
<accession>A0A9P6QZT1</accession>
<evidence type="ECO:0000313" key="1">
    <source>
        <dbReference type="EMBL" id="KAG0308924.1"/>
    </source>
</evidence>
<reference evidence="1" key="1">
    <citation type="journal article" date="2020" name="Fungal Divers.">
        <title>Resolving the Mortierellaceae phylogeny through synthesis of multi-gene phylogenetics and phylogenomics.</title>
        <authorList>
            <person name="Vandepol N."/>
            <person name="Liber J."/>
            <person name="Desiro A."/>
            <person name="Na H."/>
            <person name="Kennedy M."/>
            <person name="Barry K."/>
            <person name="Grigoriev I.V."/>
            <person name="Miller A.N."/>
            <person name="O'Donnell K."/>
            <person name="Stajich J.E."/>
            <person name="Bonito G."/>
        </authorList>
    </citation>
    <scope>NUCLEOTIDE SEQUENCE</scope>
    <source>
        <strain evidence="1">REB-010B</strain>
    </source>
</reference>
<proteinExistence type="predicted"/>
<organism evidence="1 2">
    <name type="scientific">Dissophora globulifera</name>
    <dbReference type="NCBI Taxonomy" id="979702"/>
    <lineage>
        <taxon>Eukaryota</taxon>
        <taxon>Fungi</taxon>
        <taxon>Fungi incertae sedis</taxon>
        <taxon>Mucoromycota</taxon>
        <taxon>Mortierellomycotina</taxon>
        <taxon>Mortierellomycetes</taxon>
        <taxon>Mortierellales</taxon>
        <taxon>Mortierellaceae</taxon>
        <taxon>Dissophora</taxon>
    </lineage>
</organism>
<gene>
    <name evidence="1" type="ORF">BGZ99_001024</name>
</gene>
<comment type="caution">
    <text evidence="1">The sequence shown here is derived from an EMBL/GenBank/DDBJ whole genome shotgun (WGS) entry which is preliminary data.</text>
</comment>
<protein>
    <submittedName>
        <fullName evidence="1">Uncharacterized protein</fullName>
    </submittedName>
</protein>
<keyword evidence="2" id="KW-1185">Reference proteome</keyword>
<name>A0A9P6QZT1_9FUNG</name>
<evidence type="ECO:0000313" key="2">
    <source>
        <dbReference type="Proteomes" id="UP000738325"/>
    </source>
</evidence>
<sequence length="135" mass="15259">MVSHNDYNRNIYSLGPFTNYSIASLYRSTISVGLCQSTCPIANQETFTQDYFANAQNQEIFDRACPLSVIGEFHKHPSIVIAQEYEDCLAKRGVEGLKTQLIVDRGILNSKHMKYKGLPAEIAMRDKVLEILTKL</sequence>
<dbReference type="Proteomes" id="UP000738325">
    <property type="component" value="Unassembled WGS sequence"/>
</dbReference>
<dbReference type="AlphaFoldDB" id="A0A9P6QZT1"/>